<evidence type="ECO:0000313" key="1">
    <source>
        <dbReference type="EMBL" id="AMM45040.1"/>
    </source>
</evidence>
<proteinExistence type="predicted"/>
<evidence type="ECO:0000313" key="2">
    <source>
        <dbReference type="Proteomes" id="UP000203261"/>
    </source>
</evidence>
<dbReference type="RefSeq" id="YP_009302629.1">
    <property type="nucleotide sequence ID" value="NC_031245.1"/>
</dbReference>
<organism evidence="1 2">
    <name type="scientific">Bacillus phage SP-15</name>
    <dbReference type="NCBI Taxonomy" id="1792032"/>
    <lineage>
        <taxon>Viruses</taxon>
        <taxon>Duplodnaviria</taxon>
        <taxon>Heunggongvirae</taxon>
        <taxon>Uroviricota</taxon>
        <taxon>Caudoviricetes</taxon>
        <taxon>Thornevirus</taxon>
        <taxon>Thornevirus SP15</taxon>
    </lineage>
</organism>
<gene>
    <name evidence="1" type="ORF">SP15_237</name>
</gene>
<keyword evidence="2" id="KW-1185">Reference proteome</keyword>
<protein>
    <submittedName>
        <fullName evidence="1">Uncharacterized protein</fullName>
    </submittedName>
</protein>
<dbReference type="Proteomes" id="UP000203261">
    <property type="component" value="Segment"/>
</dbReference>
<name>A0A127AWQ5_9CAUD</name>
<dbReference type="KEGG" id="vg:29125408"/>
<reference evidence="1 2" key="1">
    <citation type="submission" date="2015-08" db="EMBL/GenBank/DDBJ databases">
        <authorList>
            <person name="Babu N.S."/>
            <person name="Beckwith C.J."/>
            <person name="Beseler K.G."/>
            <person name="Brison A."/>
            <person name="Carone J.V."/>
            <person name="Caskin T.P."/>
            <person name="Diamond M."/>
            <person name="Durham M.E."/>
            <person name="Foxe J.M."/>
            <person name="Go M."/>
            <person name="Henderson B.A."/>
            <person name="Jones I.B."/>
            <person name="McGettigan J.A."/>
            <person name="Micheletti S.J."/>
            <person name="Nasrallah M.E."/>
            <person name="Ortiz D."/>
            <person name="Piller C.R."/>
            <person name="Privatt S.R."/>
            <person name="Schneider S.L."/>
            <person name="Sharp S."/>
            <person name="Smith T.C."/>
            <person name="Stanton J.D."/>
            <person name="Ullery H.E."/>
            <person name="Wilson R.J."/>
            <person name="Serrano M.G."/>
            <person name="Buck G."/>
            <person name="Lee V."/>
            <person name="Wang Y."/>
            <person name="Carvalho R."/>
            <person name="Voegtly L."/>
            <person name="Shi R."/>
            <person name="Duckworth R."/>
            <person name="Johnson A."/>
            <person name="Loviza R."/>
            <person name="Walstead R."/>
            <person name="Shah Z."/>
            <person name="Kiflezghi M."/>
            <person name="Wade K."/>
            <person name="Ball S.L."/>
            <person name="Bradley K.W."/>
            <person name="Asai D.J."/>
            <person name="Bowman C.A."/>
            <person name="Russell D.A."/>
            <person name="Pope W.H."/>
            <person name="Jacobs-Sera D."/>
            <person name="Hendrix R.W."/>
            <person name="Hatfull G.F."/>
        </authorList>
    </citation>
    <scope>NUCLEOTIDE SEQUENCE [LARGE SCALE GENOMIC DNA]</scope>
</reference>
<sequence length="145" mass="16877">MYRDILFHNQVREGTVIVLRKSSDFEVVTGDSTQEVTARRGTVFDVAKVFFNSFNKLVVLLKSSDLEIQLPINHVVDLFERVVPESELMHNQWATPFNEDKDYTGEVIEIYDEDFDFEALEAHCEEQARQEFLNETVNNNTQNNN</sequence>
<dbReference type="GeneID" id="29125408"/>
<accession>A0A127AWQ5</accession>
<dbReference type="EMBL" id="KT624200">
    <property type="protein sequence ID" value="AMM45040.1"/>
    <property type="molecule type" value="Genomic_DNA"/>
</dbReference>